<evidence type="ECO:0000256" key="1">
    <source>
        <dbReference type="SAM" id="MobiDB-lite"/>
    </source>
</evidence>
<feature type="compositionally biased region" description="Low complexity" evidence="1">
    <location>
        <begin position="128"/>
        <end position="140"/>
    </location>
</feature>
<dbReference type="EMBL" id="JABWDY010013967">
    <property type="protein sequence ID" value="KAF5197952.1"/>
    <property type="molecule type" value="Genomic_DNA"/>
</dbReference>
<feature type="compositionally biased region" description="Polar residues" evidence="1">
    <location>
        <begin position="81"/>
        <end position="114"/>
    </location>
</feature>
<feature type="region of interest" description="Disordered" evidence="1">
    <location>
        <begin position="207"/>
        <end position="227"/>
    </location>
</feature>
<dbReference type="Proteomes" id="UP000554482">
    <property type="component" value="Unassembled WGS sequence"/>
</dbReference>
<evidence type="ECO:0000313" key="3">
    <source>
        <dbReference type="Proteomes" id="UP000554482"/>
    </source>
</evidence>
<dbReference type="AlphaFoldDB" id="A0A7J6WP91"/>
<sequence>EVFLLLTLNFRFTGTPPPLLNRHLFAYDRFQATVGVMTIIKEAIVVYIRMEEKKRKEKEELLHSGNMPLTKRQKAQRGRWINTNAKVPSSQKQPQSDNRSTVPDSNKDQSPSNDNARKPRNVSKCSKINGANNESSINENNEARLPLPNKFALAQRARRERERLQKNCANNEFPINENNDTRISLSKKRLQNGNGSFVPDCNNNESVSSKRNCANNDSSINEPCDAQ</sequence>
<reference evidence="2 3" key="1">
    <citation type="submission" date="2020-06" db="EMBL/GenBank/DDBJ databases">
        <title>Transcriptomic and genomic resources for Thalictrum thalictroides and T. hernandezii: Facilitating candidate gene discovery in an emerging model plant lineage.</title>
        <authorList>
            <person name="Arias T."/>
            <person name="Riano-Pachon D.M."/>
            <person name="Di Stilio V.S."/>
        </authorList>
    </citation>
    <scope>NUCLEOTIDE SEQUENCE [LARGE SCALE GENOMIC DNA]</scope>
    <source>
        <strain evidence="3">cv. WT478/WT964</strain>
        <tissue evidence="2">Leaves</tissue>
    </source>
</reference>
<evidence type="ECO:0000313" key="2">
    <source>
        <dbReference type="EMBL" id="KAF5197952.1"/>
    </source>
</evidence>
<protein>
    <submittedName>
        <fullName evidence="2">Uncharacterized protein</fullName>
    </submittedName>
</protein>
<feature type="compositionally biased region" description="Polar residues" evidence="1">
    <location>
        <begin position="207"/>
        <end position="221"/>
    </location>
</feature>
<feature type="non-terminal residue" evidence="2">
    <location>
        <position position="1"/>
    </location>
</feature>
<proteinExistence type="predicted"/>
<accession>A0A7J6WP91</accession>
<organism evidence="2 3">
    <name type="scientific">Thalictrum thalictroides</name>
    <name type="common">Rue-anemone</name>
    <name type="synonym">Anemone thalictroides</name>
    <dbReference type="NCBI Taxonomy" id="46969"/>
    <lineage>
        <taxon>Eukaryota</taxon>
        <taxon>Viridiplantae</taxon>
        <taxon>Streptophyta</taxon>
        <taxon>Embryophyta</taxon>
        <taxon>Tracheophyta</taxon>
        <taxon>Spermatophyta</taxon>
        <taxon>Magnoliopsida</taxon>
        <taxon>Ranunculales</taxon>
        <taxon>Ranunculaceae</taxon>
        <taxon>Thalictroideae</taxon>
        <taxon>Thalictrum</taxon>
    </lineage>
</organism>
<feature type="region of interest" description="Disordered" evidence="1">
    <location>
        <begin position="59"/>
        <end position="142"/>
    </location>
</feature>
<name>A0A7J6WP91_THATH</name>
<comment type="caution">
    <text evidence="2">The sequence shown here is derived from an EMBL/GenBank/DDBJ whole genome shotgun (WGS) entry which is preliminary data.</text>
</comment>
<gene>
    <name evidence="2" type="ORF">FRX31_012461</name>
</gene>
<keyword evidence="3" id="KW-1185">Reference proteome</keyword>